<dbReference type="EMBL" id="CAUEEQ010079509">
    <property type="protein sequence ID" value="CAJ0968660.1"/>
    <property type="molecule type" value="Genomic_DNA"/>
</dbReference>
<dbReference type="Gene3D" id="3.30.420.10">
    <property type="entry name" value="Ribonuclease H-like superfamily/Ribonuclease H"/>
    <property type="match status" value="1"/>
</dbReference>
<evidence type="ECO:0000313" key="6">
    <source>
        <dbReference type="Proteomes" id="UP001176940"/>
    </source>
</evidence>
<dbReference type="PANTHER" id="PTHR21301">
    <property type="entry name" value="REVERSE TRANSCRIPTASE"/>
    <property type="match status" value="1"/>
</dbReference>
<feature type="region of interest" description="Disordered" evidence="3">
    <location>
        <begin position="1065"/>
        <end position="1124"/>
    </location>
</feature>
<dbReference type="InterPro" id="IPR043128">
    <property type="entry name" value="Rev_trsase/Diguanyl_cyclase"/>
</dbReference>
<dbReference type="PROSITE" id="PS50878">
    <property type="entry name" value="RT_POL"/>
    <property type="match status" value="1"/>
</dbReference>
<evidence type="ECO:0000259" key="4">
    <source>
        <dbReference type="PROSITE" id="PS50878"/>
    </source>
</evidence>
<gene>
    <name evidence="5" type="ORF">RIMI_LOCUS23292447</name>
</gene>
<dbReference type="InterPro" id="IPR043502">
    <property type="entry name" value="DNA/RNA_pol_sf"/>
</dbReference>
<proteinExistence type="inferred from homology"/>
<dbReference type="Pfam" id="PF17919">
    <property type="entry name" value="RT_RNaseH_2"/>
    <property type="match status" value="1"/>
</dbReference>
<dbReference type="SUPFAM" id="SSF56672">
    <property type="entry name" value="DNA/RNA polymerases"/>
    <property type="match status" value="1"/>
</dbReference>
<feature type="compositionally biased region" description="Basic residues" evidence="3">
    <location>
        <begin position="1077"/>
        <end position="1091"/>
    </location>
</feature>
<feature type="domain" description="Reverse transcriptase" evidence="4">
    <location>
        <begin position="1"/>
        <end position="202"/>
    </location>
</feature>
<keyword evidence="6" id="KW-1185">Reference proteome</keyword>
<sequence length="1141" mass="130296">MVLEKILTPLVKTTRSFLLDTSNFIQIIKSLGPLAPSSLLVTWDVNSLYTSIVHEKGLLATDRILSENRVDIKVRHFCADLLGIVLKENYFMFQDTFYAQLQGTAMGANVAPPYAIAYMAAFESDFVYNHPLFMAHCRVWRRYIDDIFCVWDGPIESLLPFDQHINSIWPELKFTLQHDTHKISFLDTLIYKEREGRLGIDLFTKPTDRNGLLHFSSCHPPSIKKSIPKSQFHRVDRIVSDVELKRTRLTEMEQKFTDRGYPQGILTGAKQDLSHSKPKDNQKRIPFVSTFHPFSSLVQSTIRRHWNILSKSYPTVPEFKAPFLPCFKRARNLKDRLVKADIGSGSVVPKQTFLHTQKRDELTHCTNSLNRAHSQDVHVRARLKFAREHLDDPEEFWENVLWSDETKLELFGRNTTCRVWRKKNTELHPSNTIPTVKHGGGNIMLWGCFSAKGPGRLIRVHERMNGAMYREILSANLLPSARALKMKRGWVFQHDNDPKHTARATKEWLRKKYFKVLEWPSQSPDLNPIENLWRELKVRVAKRKAKNITALEEICMEEWANIPTTVCGNLVKTYIKRLTSVIANKGYITKTYHSNQNVPVTNLPAGRFSGRTAHAPAILEDVGAHGTDRRTPGATQEVALGLLYDEPNSVDHAEKTLLALCQGQETAELYCQKFRKWSVLTKWNEEALAAIFRKGLSETLKDVMVGFPTPAGLSESMSLAIQIDQRLRERKAVHHMAVSSEQSPEPMQCDRILTRTERQEFRQMDHVKVQAIHDWIQPTSVKGLQKFLGFANFYRRFIANFSSVVKPLTDLTKKGADVTNWSSEAVEAFQELKRRFTSAPVLRQPDVSLPFLVEVDASEIGAGAVLSQRESDGSLMKPCAFFSRKFSPAERNYDVGNRELLAMKWAFEEWRHWLEGAKHRVVVLTDHKNLIYLESAKRLNPRQARWSLFFSRFDFVVSYLLGSKNVKADALSRSFSPDSPGVLEPVGILKEGVILSAISPDLRRVLQEFQADRPDRCPVGKLFVPDSKVEPSDCPGVDSVVDRLQQIWTQACTCGGHRVLPVADEADSETNSPTRNAPKKAKEKAKRNKHNSKTDTHTEGKTPPNLFNKLKDTGRLASMRRGRRRKPFTTCFTRKILVKSV</sequence>
<accession>A0ABN9MPH1</accession>
<protein>
    <recommendedName>
        <fullName evidence="2">ribonuclease H</fullName>
        <ecNumber evidence="2">3.1.26.4</ecNumber>
    </recommendedName>
</protein>
<dbReference type="CDD" id="cd09274">
    <property type="entry name" value="RNase_HI_RT_Ty3"/>
    <property type="match status" value="1"/>
</dbReference>
<comment type="similarity">
    <text evidence="1">Belongs to the beta type-B retroviral polymerase family. HERV class-II K(HML-2) pol subfamily.</text>
</comment>
<dbReference type="InterPro" id="IPR000477">
    <property type="entry name" value="RT_dom"/>
</dbReference>
<evidence type="ECO:0000313" key="5">
    <source>
        <dbReference type="EMBL" id="CAJ0968660.1"/>
    </source>
</evidence>
<dbReference type="Gene3D" id="3.30.70.270">
    <property type="match status" value="1"/>
</dbReference>
<evidence type="ECO:0000256" key="1">
    <source>
        <dbReference type="ARBA" id="ARBA00010879"/>
    </source>
</evidence>
<comment type="caution">
    <text evidence="5">The sequence shown here is derived from an EMBL/GenBank/DDBJ whole genome shotgun (WGS) entry which is preliminary data.</text>
</comment>
<dbReference type="InterPro" id="IPR036397">
    <property type="entry name" value="RNaseH_sf"/>
</dbReference>
<organism evidence="5 6">
    <name type="scientific">Ranitomeya imitator</name>
    <name type="common">mimic poison frog</name>
    <dbReference type="NCBI Taxonomy" id="111125"/>
    <lineage>
        <taxon>Eukaryota</taxon>
        <taxon>Metazoa</taxon>
        <taxon>Chordata</taxon>
        <taxon>Craniata</taxon>
        <taxon>Vertebrata</taxon>
        <taxon>Euteleostomi</taxon>
        <taxon>Amphibia</taxon>
        <taxon>Batrachia</taxon>
        <taxon>Anura</taxon>
        <taxon>Neobatrachia</taxon>
        <taxon>Hyloidea</taxon>
        <taxon>Dendrobatidae</taxon>
        <taxon>Dendrobatinae</taxon>
        <taxon>Ranitomeya</taxon>
    </lineage>
</organism>
<reference evidence="5" key="1">
    <citation type="submission" date="2023-07" db="EMBL/GenBank/DDBJ databases">
        <authorList>
            <person name="Stuckert A."/>
        </authorList>
    </citation>
    <scope>NUCLEOTIDE SEQUENCE</scope>
</reference>
<dbReference type="EC" id="3.1.26.4" evidence="2"/>
<dbReference type="Pfam" id="PF13358">
    <property type="entry name" value="DDE_3"/>
    <property type="match status" value="1"/>
</dbReference>
<evidence type="ECO:0000256" key="2">
    <source>
        <dbReference type="ARBA" id="ARBA00012180"/>
    </source>
</evidence>
<dbReference type="Pfam" id="PF26215">
    <property type="entry name" value="HTH_animal"/>
    <property type="match status" value="1"/>
</dbReference>
<dbReference type="Gene3D" id="3.10.20.370">
    <property type="match status" value="1"/>
</dbReference>
<dbReference type="PANTHER" id="PTHR21301:SF12">
    <property type="match status" value="1"/>
</dbReference>
<dbReference type="InterPro" id="IPR038717">
    <property type="entry name" value="Tc1-like_DDE_dom"/>
</dbReference>
<dbReference type="Proteomes" id="UP001176940">
    <property type="component" value="Unassembled WGS sequence"/>
</dbReference>
<name>A0ABN9MPH1_9NEOB</name>
<dbReference type="InterPro" id="IPR058912">
    <property type="entry name" value="HTH_animal"/>
</dbReference>
<dbReference type="InterPro" id="IPR041577">
    <property type="entry name" value="RT_RNaseH_2"/>
</dbReference>
<evidence type="ECO:0000256" key="3">
    <source>
        <dbReference type="SAM" id="MobiDB-lite"/>
    </source>
</evidence>